<name>A0ABT0U5Z9_9BACT</name>
<keyword evidence="2" id="KW-0812">Transmembrane</keyword>
<accession>A0ABT0U5Z9</accession>
<dbReference type="InterPro" id="IPR022853">
    <property type="entry name" value="FloA"/>
</dbReference>
<dbReference type="RefSeq" id="WP_250929979.1">
    <property type="nucleotide sequence ID" value="NZ_JAMQBK010000044.1"/>
</dbReference>
<evidence type="ECO:0000313" key="6">
    <source>
        <dbReference type="Proteomes" id="UP001202961"/>
    </source>
</evidence>
<sequence>MNELLLPLMFIVIGLVFLSAVVAFVTQLFRPWLQCFLGNAPVSLPEILAMRLRGSPVRQICEQRIKASFVGVDLSARQLEEVYLKGADVEKLVDALCQAHRTNQDIGWDDLLQTDLNRSPGPT</sequence>
<protein>
    <submittedName>
        <fullName evidence="5">Flotillin-like FloA family protein</fullName>
    </submittedName>
</protein>
<dbReference type="EMBL" id="JAMQBK010000044">
    <property type="protein sequence ID" value="MCM2372344.1"/>
    <property type="molecule type" value="Genomic_DNA"/>
</dbReference>
<evidence type="ECO:0000256" key="2">
    <source>
        <dbReference type="ARBA" id="ARBA00022692"/>
    </source>
</evidence>
<keyword evidence="3" id="KW-1133">Transmembrane helix</keyword>
<keyword evidence="6" id="KW-1185">Reference proteome</keyword>
<evidence type="ECO:0000256" key="3">
    <source>
        <dbReference type="ARBA" id="ARBA00022989"/>
    </source>
</evidence>
<keyword evidence="1" id="KW-1003">Cell membrane</keyword>
<gene>
    <name evidence="5" type="ORF">NB063_17185</name>
</gene>
<keyword evidence="4" id="KW-0472">Membrane</keyword>
<proteinExistence type="predicted"/>
<dbReference type="Proteomes" id="UP001202961">
    <property type="component" value="Unassembled WGS sequence"/>
</dbReference>
<comment type="caution">
    <text evidence="5">The sequence shown here is derived from an EMBL/GenBank/DDBJ whole genome shotgun (WGS) entry which is preliminary data.</text>
</comment>
<reference evidence="5 6" key="1">
    <citation type="journal article" date="2022" name="Syst. Appl. Microbiol.">
        <title>Rhodopirellula aestuarii sp. nov., a novel member of the genus Rhodopirellula isolated from brackish sediments collected in the Tagus River estuary, Portugal.</title>
        <authorList>
            <person name="Vitorino I.R."/>
            <person name="Klimek D."/>
            <person name="Calusinska M."/>
            <person name="Lobo-da-Cunha A."/>
            <person name="Vasconcelos V."/>
            <person name="Lage O.M."/>
        </authorList>
    </citation>
    <scope>NUCLEOTIDE SEQUENCE [LARGE SCALE GENOMIC DNA]</scope>
    <source>
        <strain evidence="5 6">ICT_H3.1</strain>
    </source>
</reference>
<dbReference type="Pfam" id="PF12127">
    <property type="entry name" value="FloA"/>
    <property type="match status" value="1"/>
</dbReference>
<evidence type="ECO:0000313" key="5">
    <source>
        <dbReference type="EMBL" id="MCM2372344.1"/>
    </source>
</evidence>
<evidence type="ECO:0000256" key="1">
    <source>
        <dbReference type="ARBA" id="ARBA00022475"/>
    </source>
</evidence>
<evidence type="ECO:0000256" key="4">
    <source>
        <dbReference type="ARBA" id="ARBA00023136"/>
    </source>
</evidence>
<organism evidence="5 6">
    <name type="scientific">Aporhodopirellula aestuarii</name>
    <dbReference type="NCBI Taxonomy" id="2950107"/>
    <lineage>
        <taxon>Bacteria</taxon>
        <taxon>Pseudomonadati</taxon>
        <taxon>Planctomycetota</taxon>
        <taxon>Planctomycetia</taxon>
        <taxon>Pirellulales</taxon>
        <taxon>Pirellulaceae</taxon>
        <taxon>Aporhodopirellula</taxon>
    </lineage>
</organism>